<protein>
    <recommendedName>
        <fullName evidence="1">ChrR-like cupin domain-containing protein</fullName>
    </recommendedName>
</protein>
<dbReference type="Proteomes" id="UP000024816">
    <property type="component" value="Unassembled WGS sequence"/>
</dbReference>
<dbReference type="eggNOG" id="COG1917">
    <property type="taxonomic scope" value="Bacteria"/>
</dbReference>
<proteinExistence type="predicted"/>
<keyword evidence="3" id="KW-1185">Reference proteome</keyword>
<reference evidence="2 3" key="1">
    <citation type="journal article" date="2014" name="Antonie Van Leeuwenhoek">
        <title>Hyphomonas beringensis sp. nov. and Hyphomonas chukchiensis sp. nov., isolated from surface seawater of the Bering Sea and Chukchi Sea.</title>
        <authorList>
            <person name="Li C."/>
            <person name="Lai Q."/>
            <person name="Li G."/>
            <person name="Dong C."/>
            <person name="Wang J."/>
            <person name="Liao Y."/>
            <person name="Shao Z."/>
        </authorList>
    </citation>
    <scope>NUCLEOTIDE SEQUENCE [LARGE SCALE GENOMIC DNA]</scope>
    <source>
        <strain evidence="2 3">VP2</strain>
    </source>
</reference>
<evidence type="ECO:0000313" key="3">
    <source>
        <dbReference type="Proteomes" id="UP000024816"/>
    </source>
</evidence>
<dbReference type="Pfam" id="PF12973">
    <property type="entry name" value="Cupin_7"/>
    <property type="match status" value="1"/>
</dbReference>
<dbReference type="SUPFAM" id="SSF51182">
    <property type="entry name" value="RmlC-like cupins"/>
    <property type="match status" value="1"/>
</dbReference>
<dbReference type="PATRIC" id="fig|1280952.3.peg.1207"/>
<evidence type="ECO:0000259" key="1">
    <source>
        <dbReference type="Pfam" id="PF12973"/>
    </source>
</evidence>
<dbReference type="RefSeq" id="WP_035579491.1">
    <property type="nucleotide sequence ID" value="NZ_ARYJ01000003.1"/>
</dbReference>
<dbReference type="OrthoDB" id="564955at2"/>
<dbReference type="InterPro" id="IPR014710">
    <property type="entry name" value="RmlC-like_jellyroll"/>
</dbReference>
<organism evidence="2 3">
    <name type="scientific">Hyphomonas jannaschiana VP2</name>
    <dbReference type="NCBI Taxonomy" id="1280952"/>
    <lineage>
        <taxon>Bacteria</taxon>
        <taxon>Pseudomonadati</taxon>
        <taxon>Pseudomonadota</taxon>
        <taxon>Alphaproteobacteria</taxon>
        <taxon>Hyphomonadales</taxon>
        <taxon>Hyphomonadaceae</taxon>
        <taxon>Hyphomonas</taxon>
    </lineage>
</organism>
<dbReference type="EMBL" id="ARYJ01000003">
    <property type="protein sequence ID" value="KCZ89797.1"/>
    <property type="molecule type" value="Genomic_DNA"/>
</dbReference>
<feature type="domain" description="ChrR-like cupin" evidence="1">
    <location>
        <begin position="9"/>
        <end position="102"/>
    </location>
</feature>
<sequence length="161" mass="18191">MAKLDDGSFLYAMDDKPWYRFIQNPDDAIRLLHVDETAQQVVFVQRFSADTRHHMHTHHCTAIAYTLSGTWKYDDTEIPEGTLAYEPYKSTHTPMTSDGNVADVLVILTAINKDGRFLELHGEDGESFELNLEVFKLMDSMSPEEFLDFQRAQAGAGGSAD</sequence>
<evidence type="ECO:0000313" key="2">
    <source>
        <dbReference type="EMBL" id="KCZ89797.1"/>
    </source>
</evidence>
<comment type="caution">
    <text evidence="2">The sequence shown here is derived from an EMBL/GenBank/DDBJ whole genome shotgun (WGS) entry which is preliminary data.</text>
</comment>
<name>A0A059FGR0_9PROT</name>
<gene>
    <name evidence="2" type="ORF">HJA_06082</name>
</gene>
<accession>A0A059FGR0</accession>
<dbReference type="Gene3D" id="2.60.120.10">
    <property type="entry name" value="Jelly Rolls"/>
    <property type="match status" value="1"/>
</dbReference>
<dbReference type="InterPro" id="IPR011051">
    <property type="entry name" value="RmlC_Cupin_sf"/>
</dbReference>
<dbReference type="AlphaFoldDB" id="A0A059FGR0"/>
<dbReference type="InterPro" id="IPR025979">
    <property type="entry name" value="ChrR-like_cupin_dom"/>
</dbReference>
<dbReference type="STRING" id="1280952.HJA_06082"/>